<dbReference type="RefSeq" id="WP_211925858.1">
    <property type="nucleotide sequence ID" value="NZ_JAGQFT020000002.1"/>
</dbReference>
<dbReference type="EMBL" id="JAGQFT020000002">
    <property type="protein sequence ID" value="MBS7456131.1"/>
    <property type="molecule type" value="Genomic_DNA"/>
</dbReference>
<name>A0A8J8AZ57_9GAMM</name>
<dbReference type="InterPro" id="IPR018551">
    <property type="entry name" value="DUF2007"/>
</dbReference>
<gene>
    <name evidence="3" type="ORF">KB893_003150</name>
    <name evidence="2" type="ORF">KB893_05110</name>
</gene>
<evidence type="ECO:0000313" key="3">
    <source>
        <dbReference type="EMBL" id="MBS7456131.1"/>
    </source>
</evidence>
<accession>A0A8J8AZ57</accession>
<evidence type="ECO:0000259" key="1">
    <source>
        <dbReference type="Pfam" id="PF09413"/>
    </source>
</evidence>
<dbReference type="Proteomes" id="UP000675747">
    <property type="component" value="Unassembled WGS sequence"/>
</dbReference>
<dbReference type="InterPro" id="IPR011322">
    <property type="entry name" value="N-reg_PII-like_a/b"/>
</dbReference>
<reference evidence="2" key="2">
    <citation type="submission" date="2021-04" db="EMBL/GenBank/DDBJ databases">
        <authorList>
            <person name="Karlyshev A.V."/>
        </authorList>
    </citation>
    <scope>NUCLEOTIDE SEQUENCE</scope>
    <source>
        <strain evidence="2">LMG 29479</strain>
    </source>
</reference>
<evidence type="ECO:0000313" key="2">
    <source>
        <dbReference type="EMBL" id="MBR0561893.1"/>
    </source>
</evidence>
<keyword evidence="4" id="KW-1185">Reference proteome</keyword>
<dbReference type="AlphaFoldDB" id="A0A8J8AZ57"/>
<dbReference type="Pfam" id="PF09413">
    <property type="entry name" value="DUF2007"/>
    <property type="match status" value="1"/>
</dbReference>
<reference evidence="3 4" key="1">
    <citation type="journal article" date="2021" name="Microbiol. Resour. Announc.">
        <title>Draft Genome Sequence of Coralloluteibacterium stylophorae LMG 29479T.</title>
        <authorList>
            <person name="Karlyshev A.V."/>
            <person name="Kudryashova E.B."/>
            <person name="Ariskina E.V."/>
            <person name="Conroy A.P."/>
            <person name="Abidueva E.Y."/>
        </authorList>
    </citation>
    <scope>NUCLEOTIDE SEQUENCE [LARGE SCALE GENOMIC DNA]</scope>
    <source>
        <strain evidence="3 4">LMG 29479</strain>
    </source>
</reference>
<evidence type="ECO:0000313" key="4">
    <source>
        <dbReference type="Proteomes" id="UP000675747"/>
    </source>
</evidence>
<organism evidence="2">
    <name type="scientific">Coralloluteibacterium stylophorae</name>
    <dbReference type="NCBI Taxonomy" id="1776034"/>
    <lineage>
        <taxon>Bacteria</taxon>
        <taxon>Pseudomonadati</taxon>
        <taxon>Pseudomonadota</taxon>
        <taxon>Gammaproteobacteria</taxon>
        <taxon>Lysobacterales</taxon>
        <taxon>Lysobacteraceae</taxon>
        <taxon>Coralloluteibacterium</taxon>
    </lineage>
</organism>
<dbReference type="Gene3D" id="3.30.70.790">
    <property type="entry name" value="UreE, C-terminal domain"/>
    <property type="match status" value="1"/>
</dbReference>
<sequence>MRVVYEAAHLIDAHLVRGALEQAGIPAFVRGEHLTGAMGELPVAGLVAVCVPESALERARGIVAEVDAALREAQAAAAEDGGRTLDDGVLQA</sequence>
<dbReference type="SUPFAM" id="SSF54913">
    <property type="entry name" value="GlnB-like"/>
    <property type="match status" value="1"/>
</dbReference>
<proteinExistence type="predicted"/>
<feature type="domain" description="DUF2007" evidence="1">
    <location>
        <begin position="1"/>
        <end position="66"/>
    </location>
</feature>
<comment type="caution">
    <text evidence="2">The sequence shown here is derived from an EMBL/GenBank/DDBJ whole genome shotgun (WGS) entry which is preliminary data.</text>
</comment>
<protein>
    <submittedName>
        <fullName evidence="2">DUF2007 domain-containing protein</fullName>
    </submittedName>
</protein>
<dbReference type="EMBL" id="JAGQFT010000026">
    <property type="protein sequence ID" value="MBR0561893.1"/>
    <property type="molecule type" value="Genomic_DNA"/>
</dbReference>